<dbReference type="AlphaFoldDB" id="A0AA39P4T9"/>
<evidence type="ECO:0000313" key="1">
    <source>
        <dbReference type="EMBL" id="KAK0475420.1"/>
    </source>
</evidence>
<comment type="caution">
    <text evidence="2">The sequence shown here is derived from an EMBL/GenBank/DDBJ whole genome shotgun (WGS) entry which is preliminary data.</text>
</comment>
<name>A0AA39P4T9_9AGAR</name>
<dbReference type="Proteomes" id="UP001175227">
    <property type="component" value="Unassembled WGS sequence"/>
</dbReference>
<gene>
    <name evidence="2" type="ORF">IW261DRAFT_1338490</name>
    <name evidence="1" type="ORF">IW261DRAFT_1340443</name>
</gene>
<reference evidence="2" key="1">
    <citation type="submission" date="2023-06" db="EMBL/GenBank/DDBJ databases">
        <authorList>
            <consortium name="Lawrence Berkeley National Laboratory"/>
            <person name="Ahrendt S."/>
            <person name="Sahu N."/>
            <person name="Indic B."/>
            <person name="Wong-Bajracharya J."/>
            <person name="Merenyi Z."/>
            <person name="Ke H.-M."/>
            <person name="Monk M."/>
            <person name="Kocsube S."/>
            <person name="Drula E."/>
            <person name="Lipzen A."/>
            <person name="Balint B."/>
            <person name="Henrissat B."/>
            <person name="Andreopoulos B."/>
            <person name="Martin F.M."/>
            <person name="Harder C.B."/>
            <person name="Rigling D."/>
            <person name="Ford K.L."/>
            <person name="Foster G.D."/>
            <person name="Pangilinan J."/>
            <person name="Papanicolaou A."/>
            <person name="Barry K."/>
            <person name="LaButti K."/>
            <person name="Viragh M."/>
            <person name="Koriabine M."/>
            <person name="Yan M."/>
            <person name="Riley R."/>
            <person name="Champramary S."/>
            <person name="Plett K.L."/>
            <person name="Tsai I.J."/>
            <person name="Slot J."/>
            <person name="Sipos G."/>
            <person name="Plett J."/>
            <person name="Nagy L.G."/>
            <person name="Grigoriev I.V."/>
        </authorList>
    </citation>
    <scope>NUCLEOTIDE SEQUENCE</scope>
    <source>
        <strain evidence="2">ICMP 16352</strain>
    </source>
</reference>
<protein>
    <submittedName>
        <fullName evidence="2">Uncharacterized protein</fullName>
    </submittedName>
</protein>
<sequence>MAEALLSKKGIEWRSPTLGLLLACCLPTYKSESGKRDTGKERLYRLVMSISIQVIWSIRCKRVISKENVPIPANVVEMTWLRAMNDRLEMDCLMTHRNFGRRALKPQTVLRTWKGTLKDEEKLPSDWTGVAGVLVGIGPSQGR</sequence>
<dbReference type="EMBL" id="JAUEPR010000023">
    <property type="protein sequence ID" value="KAK0475420.1"/>
    <property type="molecule type" value="Genomic_DNA"/>
</dbReference>
<dbReference type="EMBL" id="JAUEPR010000016">
    <property type="protein sequence ID" value="KAK0477610.1"/>
    <property type="molecule type" value="Genomic_DNA"/>
</dbReference>
<evidence type="ECO:0000313" key="3">
    <source>
        <dbReference type="Proteomes" id="UP001175227"/>
    </source>
</evidence>
<accession>A0AA39P4T9</accession>
<proteinExistence type="predicted"/>
<evidence type="ECO:0000313" key="2">
    <source>
        <dbReference type="EMBL" id="KAK0477610.1"/>
    </source>
</evidence>
<organism evidence="2 3">
    <name type="scientific">Armillaria novae-zelandiae</name>
    <dbReference type="NCBI Taxonomy" id="153914"/>
    <lineage>
        <taxon>Eukaryota</taxon>
        <taxon>Fungi</taxon>
        <taxon>Dikarya</taxon>
        <taxon>Basidiomycota</taxon>
        <taxon>Agaricomycotina</taxon>
        <taxon>Agaricomycetes</taxon>
        <taxon>Agaricomycetidae</taxon>
        <taxon>Agaricales</taxon>
        <taxon>Marasmiineae</taxon>
        <taxon>Physalacriaceae</taxon>
        <taxon>Armillaria</taxon>
    </lineage>
</organism>
<keyword evidence="3" id="KW-1185">Reference proteome</keyword>